<dbReference type="EMBL" id="KB201362">
    <property type="protein sequence ID" value="ESO96804.1"/>
    <property type="molecule type" value="Genomic_DNA"/>
</dbReference>
<accession>V4C5D4</accession>
<protein>
    <recommendedName>
        <fullName evidence="4">MHD2 domain-containing protein</fullName>
    </recommendedName>
</protein>
<organism evidence="5 6">
    <name type="scientific">Lottia gigantea</name>
    <name type="common">Giant owl limpet</name>
    <dbReference type="NCBI Taxonomy" id="225164"/>
    <lineage>
        <taxon>Eukaryota</taxon>
        <taxon>Metazoa</taxon>
        <taxon>Spiralia</taxon>
        <taxon>Lophotrochozoa</taxon>
        <taxon>Mollusca</taxon>
        <taxon>Gastropoda</taxon>
        <taxon>Patellogastropoda</taxon>
        <taxon>Lottioidea</taxon>
        <taxon>Lottiidae</taxon>
        <taxon>Lottia</taxon>
    </lineage>
</organism>
<dbReference type="InterPro" id="IPR036390">
    <property type="entry name" value="WH_DNA-bd_sf"/>
</dbReference>
<evidence type="ECO:0000313" key="5">
    <source>
        <dbReference type="EMBL" id="ESO96804.1"/>
    </source>
</evidence>
<dbReference type="CTD" id="20248659"/>
<dbReference type="SUPFAM" id="SSF46785">
    <property type="entry name" value="Winged helix' DNA-binding domain"/>
    <property type="match status" value="1"/>
</dbReference>
<evidence type="ECO:0000256" key="1">
    <source>
        <dbReference type="ARBA" id="ARBA00022483"/>
    </source>
</evidence>
<dbReference type="GO" id="GO:0099503">
    <property type="term" value="C:secretory vesicle"/>
    <property type="evidence" value="ECO:0007669"/>
    <property type="project" value="TreeGrafter"/>
</dbReference>
<gene>
    <name evidence="5" type="ORF">LOTGIDRAFT_231644</name>
</gene>
<feature type="region of interest" description="Disordered" evidence="3">
    <location>
        <begin position="1602"/>
        <end position="1630"/>
    </location>
</feature>
<keyword evidence="2" id="KW-0175">Coiled coil</keyword>
<proteinExistence type="predicted"/>
<sequence>MTLKMMYPVESDIPHIKPATLCQLVTDTEEQQWRQTEIRDTVADADIEPEDLGQTLLKHGTSVKKINSYFMNLESRRFCMLLAGRKSTFTNVALVGEGHDEEIVTNSKLKEEYKVHHLDSKDFQVFQHAYLCATFPVLGAPDPPSPFTPSPVESNDSDTKRFSFNKIPQSRTATPYSLQDSGVEDQDETAVIPTETLCELIRRSFHLSPSQYNQYEKIIVSNFKKRSAQKLLAEELCKQLSFVENNTNPFYNPHTFMTRNGYDIWQHNERAQVSELLDKFWHFSLPFPSGSDTDGSKKHSFHHDYCILLNKLLKYESQSKMDCSEIDKPLYGLLSSASLRLLREFGLRYGIGEQYRRIVYIKYLTEKLSFNVWYLHHIVTVLSTIYEVLPHNRGTLVMVREEYLMLDESVQSIIVQTSKALTQMKNLFPNNQPPEGVELLLDLLSIAQDIKSYLTLEKKPVMKHYLHSLLKDIFKPAYEQHKMVAQAELGRENSLCPKLLNILINNIRDEILDYKTNFQQIFDRFFDISELAAQSFYSLLMQDIENVLDFEKKNKPMDISLLMLGLAYRLNQFDQDFSQYILPQYQVWRSYYEGEVVQWAVAFRVQLQNLVLMSVENDQFKGKEICLEGPLSQPTSRTVSRRSFNFSLKSLTPSVNSAFSSIHSSVISTPKHVHEHIIKTKSSTIIEQSPEQIPNGFPEPQFNFDTQSLNVPETTTRYIGGIRTSNSLPDIIRTTTERQPQSSLDITCQSVHSLDIQDDPTLFSTHSDSNRTPTAGLQGNGDEGQVQGHSQGQGYNYDSDTDEEIGEVMKNFHESVDEADSVSPVSEKVAYSFPQISTIKVAKSSRTADSLNRMRQNSLPSTTAPSIGVPQSSGFLSKMYTAFFNKSGSNSLQTSRDDLTSDVGNSTLQSDFMDSLVSDLSTVTMPDFPNSNVLLPVSGSAIDMMVLLQRNIYFVQMLCDIIYPSIQSEELPGVSCDTIIRLEFQQFTAKQDVYSRFLKTIRETICMYVDNMLSLDLCGSSLSLSKKILGPQLIEYIQTQQISGLLWGCRHQLKPQTDCLQYANKQTSYLCDRYEPITQQMCSRVNNVYLLSKLLEHYEQQLLLSINLTHGEEDYVGIEDDVDSNTGRESAVSDSSNYSMIESLFDGDNEDDEIKNYCRKTAINKPSLSFIQTHIMSVLRGMVKLLSYRLNLFLKDAIPLLLELKSTKESVGKCLRPIIDFLTNYFTSLSQWLYKDCYLMLHENLWIFIVQDFELEVDKLKKEERGVQTKAQNLIQAITYLLKFMNNNDNGISKKLLLSQAEDVLFQLQLFTLTTKQLVSLYLTLTKQNEPHLITVDPAMTTLLYKLCEDLETKNKCFNGHILVSWLMYHKHLVHKIDPSYKLGPFYREKAVEFCQKLLNLHILVDIDASSPADRNQCTTPSLDGVPIHYPGITVYSQYYHDAYTSSEEEITPTGSPRPHNNSNTPRVTPKSAQQDISRDSPNPGNVENFVEVEVEVNTVQSMTQIPQIVCDSEHCGDVLDSDPVVQNENDRATKLDDRDKLGPKNSNCDMEIGQNDQNDLECVEPQVFENVNNQNDSSDHIQGPNSELTYRDMLKSRYMTDRDSVGSGLNLTSSRDSLTSREDLDSSISSEKYQPITDEYYEEVVNRSIDSRLDKDSIQGDENQHSNRKQTIKLPLFSQKAQIDSSRTSSLSTASSRFLPFHDSKMHFYYIDEAYIYGNQNFTPKADKCNEHVYNSETLRLAEKCFQKKISPLYLLVIMYGRRKYDVIAKSVIYQLSKSVIQEIKDYIDIPSNTCISS</sequence>
<dbReference type="GeneID" id="20248659"/>
<dbReference type="PROSITE" id="PS51259">
    <property type="entry name" value="MHD2"/>
    <property type="match status" value="1"/>
</dbReference>
<dbReference type="CDD" id="cd04371">
    <property type="entry name" value="DEP"/>
    <property type="match status" value="1"/>
</dbReference>
<reference evidence="5 6" key="1">
    <citation type="journal article" date="2013" name="Nature">
        <title>Insights into bilaterian evolution from three spiralian genomes.</title>
        <authorList>
            <person name="Simakov O."/>
            <person name="Marletaz F."/>
            <person name="Cho S.J."/>
            <person name="Edsinger-Gonzales E."/>
            <person name="Havlak P."/>
            <person name="Hellsten U."/>
            <person name="Kuo D.H."/>
            <person name="Larsson T."/>
            <person name="Lv J."/>
            <person name="Arendt D."/>
            <person name="Savage R."/>
            <person name="Osoegawa K."/>
            <person name="de Jong P."/>
            <person name="Grimwood J."/>
            <person name="Chapman J.A."/>
            <person name="Shapiro H."/>
            <person name="Aerts A."/>
            <person name="Otillar R.P."/>
            <person name="Terry A.Y."/>
            <person name="Boore J.L."/>
            <person name="Grigoriev I.V."/>
            <person name="Lindberg D.R."/>
            <person name="Seaver E.C."/>
            <person name="Weisblat D.A."/>
            <person name="Putnam N.H."/>
            <person name="Rokhsar D.S."/>
        </authorList>
    </citation>
    <scope>NUCLEOTIDE SEQUENCE [LARGE SCALE GENOMIC DNA]</scope>
</reference>
<feature type="region of interest" description="Disordered" evidence="3">
    <location>
        <begin position="1446"/>
        <end position="1487"/>
    </location>
</feature>
<dbReference type="Proteomes" id="UP000030746">
    <property type="component" value="Unassembled WGS sequence"/>
</dbReference>
<name>V4C5D4_LOTGI</name>
<dbReference type="InterPro" id="IPR036388">
    <property type="entry name" value="WH-like_DNA-bd_sf"/>
</dbReference>
<feature type="domain" description="MHD2" evidence="4">
    <location>
        <begin position="1212"/>
        <end position="1322"/>
    </location>
</feature>
<evidence type="ECO:0000313" key="6">
    <source>
        <dbReference type="Proteomes" id="UP000030746"/>
    </source>
</evidence>
<dbReference type="OMA" id="DARPEMM"/>
<feature type="coiled-coil region" evidence="2">
    <location>
        <begin position="1250"/>
        <end position="1277"/>
    </location>
</feature>
<dbReference type="OrthoDB" id="10071880at2759"/>
<dbReference type="InterPro" id="IPR052095">
    <property type="entry name" value="UNC-13_domain"/>
</dbReference>
<keyword evidence="6" id="KW-1185">Reference proteome</keyword>
<dbReference type="PANTHER" id="PTHR45999:SF6">
    <property type="entry name" value="MHD2 DOMAIN-CONTAINING PROTEIN"/>
    <property type="match status" value="1"/>
</dbReference>
<evidence type="ECO:0000256" key="3">
    <source>
        <dbReference type="SAM" id="MobiDB-lite"/>
    </source>
</evidence>
<dbReference type="KEGG" id="lgi:LOTGIDRAFT_231644"/>
<dbReference type="HOGENOM" id="CLU_238142_0_0_1"/>
<dbReference type="InterPro" id="IPR014772">
    <property type="entry name" value="Munc13_dom-2"/>
</dbReference>
<feature type="compositionally biased region" description="Polar residues" evidence="3">
    <location>
        <begin position="762"/>
        <end position="777"/>
    </location>
</feature>
<dbReference type="RefSeq" id="XP_009052305.1">
    <property type="nucleotide sequence ID" value="XM_009054057.1"/>
</dbReference>
<feature type="compositionally biased region" description="Polar residues" evidence="3">
    <location>
        <begin position="1453"/>
        <end position="1484"/>
    </location>
</feature>
<dbReference type="GO" id="GO:0006887">
    <property type="term" value="P:exocytosis"/>
    <property type="evidence" value="ECO:0007669"/>
    <property type="project" value="UniProtKB-KW"/>
</dbReference>
<dbReference type="STRING" id="225164.V4C5D4"/>
<feature type="compositionally biased region" description="Polar residues" evidence="3">
    <location>
        <begin position="1608"/>
        <end position="1618"/>
    </location>
</feature>
<dbReference type="PANTHER" id="PTHR45999">
    <property type="entry name" value="UNC-13-4A, ISOFORM B"/>
    <property type="match status" value="1"/>
</dbReference>
<feature type="region of interest" description="Disordered" evidence="3">
    <location>
        <begin position="759"/>
        <end position="795"/>
    </location>
</feature>
<keyword evidence="1" id="KW-0268">Exocytosis</keyword>
<evidence type="ECO:0000259" key="4">
    <source>
        <dbReference type="PROSITE" id="PS51259"/>
    </source>
</evidence>
<evidence type="ECO:0000256" key="2">
    <source>
        <dbReference type="SAM" id="Coils"/>
    </source>
</evidence>
<dbReference type="Gene3D" id="1.10.10.10">
    <property type="entry name" value="Winged helix-like DNA-binding domain superfamily/Winged helix DNA-binding domain"/>
    <property type="match status" value="1"/>
</dbReference>